<gene>
    <name evidence="3" type="ORF">OU415_23455</name>
</gene>
<keyword evidence="4" id="KW-1185">Reference proteome</keyword>
<dbReference type="InterPro" id="IPR029058">
    <property type="entry name" value="AB_hydrolase_fold"/>
</dbReference>
<dbReference type="Pfam" id="PF00561">
    <property type="entry name" value="Abhydrolase_1"/>
    <property type="match status" value="1"/>
</dbReference>
<reference evidence="3 4" key="1">
    <citation type="submission" date="2022-11" db="EMBL/GenBank/DDBJ databases">
        <title>Draft genome sequence of Saccharopolyspora sp. WRP15-2 isolated from rhizosphere soils of wild rice in Thailand.</title>
        <authorList>
            <person name="Duangmal K."/>
            <person name="Kammanee S."/>
            <person name="Muangham S."/>
        </authorList>
    </citation>
    <scope>NUCLEOTIDE SEQUENCE [LARGE SCALE GENOMIC DNA]</scope>
    <source>
        <strain evidence="3 4">WRP15-2</strain>
    </source>
</reference>
<feature type="domain" description="AB hydrolase-1" evidence="2">
    <location>
        <begin position="32"/>
        <end position="268"/>
    </location>
</feature>
<evidence type="ECO:0000256" key="1">
    <source>
        <dbReference type="SAM" id="MobiDB-lite"/>
    </source>
</evidence>
<evidence type="ECO:0000313" key="4">
    <source>
        <dbReference type="Proteomes" id="UP001210380"/>
    </source>
</evidence>
<dbReference type="EMBL" id="JAQGLA010000044">
    <property type="protein sequence ID" value="MDA3628409.1"/>
    <property type="molecule type" value="Genomic_DNA"/>
</dbReference>
<dbReference type="InterPro" id="IPR000073">
    <property type="entry name" value="AB_hydrolase_1"/>
</dbReference>
<dbReference type="SUPFAM" id="SSF53474">
    <property type="entry name" value="alpha/beta-Hydrolases"/>
    <property type="match status" value="1"/>
</dbReference>
<proteinExistence type="predicted"/>
<keyword evidence="3" id="KW-0378">Hydrolase</keyword>
<comment type="caution">
    <text evidence="3">The sequence shown here is derived from an EMBL/GenBank/DDBJ whole genome shotgun (WGS) entry which is preliminary data.</text>
</comment>
<dbReference type="PRINTS" id="PR00111">
    <property type="entry name" value="ABHYDROLASE"/>
</dbReference>
<dbReference type="InterPro" id="IPR054676">
    <property type="entry name" value="HsaD"/>
</dbReference>
<evidence type="ECO:0000313" key="3">
    <source>
        <dbReference type="EMBL" id="MDA3628409.1"/>
    </source>
</evidence>
<feature type="region of interest" description="Disordered" evidence="1">
    <location>
        <begin position="1"/>
        <end position="23"/>
    </location>
</feature>
<dbReference type="PANTHER" id="PTHR46438">
    <property type="entry name" value="ALPHA/BETA-HYDROLASES SUPERFAMILY PROTEIN"/>
    <property type="match status" value="1"/>
</dbReference>
<sequence length="273" mass="29854">MVTFDSTSRTTKLPSGLTLHHHEAGDPAQSTVVMLHGGGPGASSWSNFSRNIPVFAERFHVIAVDQPGFGRSDKPTEHGQYFTHSASALLELLDELSVERAHLLGNSLGGGTAVRFALNHPDRAGRLVLMGPGGLSLNVFAPDPTEGVRKLSAFGAPPGPSKEKLADFLRTMVHDQSLITDELVEERFAAASTPESLAAMRAMGASFMQPDTYEEGLLWREVHRLRQRVLLVWGREDRVNPLDGALLALKLIPRAQLEKFAEFNRIAQDFLLD</sequence>
<dbReference type="NCBIfam" id="NF045632">
    <property type="entry name" value="hydroxlase_HsaD"/>
    <property type="match status" value="1"/>
</dbReference>
<name>A0ABT4V379_9PSEU</name>
<evidence type="ECO:0000259" key="2">
    <source>
        <dbReference type="Pfam" id="PF00561"/>
    </source>
</evidence>
<protein>
    <submittedName>
        <fullName evidence="3">Alpha/beta fold hydrolase</fullName>
    </submittedName>
</protein>
<dbReference type="PANTHER" id="PTHR46438:SF11">
    <property type="entry name" value="LIPASE-RELATED"/>
    <property type="match status" value="1"/>
</dbReference>
<dbReference type="RefSeq" id="WP_270951256.1">
    <property type="nucleotide sequence ID" value="NZ_JAQGLA010000044.1"/>
</dbReference>
<feature type="compositionally biased region" description="Polar residues" evidence="1">
    <location>
        <begin position="1"/>
        <end position="13"/>
    </location>
</feature>
<organism evidence="3 4">
    <name type="scientific">Saccharopolyspora oryzae</name>
    <dbReference type="NCBI Taxonomy" id="2997343"/>
    <lineage>
        <taxon>Bacteria</taxon>
        <taxon>Bacillati</taxon>
        <taxon>Actinomycetota</taxon>
        <taxon>Actinomycetes</taxon>
        <taxon>Pseudonocardiales</taxon>
        <taxon>Pseudonocardiaceae</taxon>
        <taxon>Saccharopolyspora</taxon>
    </lineage>
</organism>
<accession>A0ABT4V379</accession>
<dbReference type="Proteomes" id="UP001210380">
    <property type="component" value="Unassembled WGS sequence"/>
</dbReference>
<dbReference type="GO" id="GO:0016787">
    <property type="term" value="F:hydrolase activity"/>
    <property type="evidence" value="ECO:0007669"/>
    <property type="project" value="UniProtKB-KW"/>
</dbReference>
<dbReference type="Gene3D" id="3.40.50.1820">
    <property type="entry name" value="alpha/beta hydrolase"/>
    <property type="match status" value="1"/>
</dbReference>